<evidence type="ECO:0000313" key="4">
    <source>
        <dbReference type="Proteomes" id="UP000322791"/>
    </source>
</evidence>
<feature type="transmembrane region" description="Helical" evidence="1">
    <location>
        <begin position="163"/>
        <end position="185"/>
    </location>
</feature>
<protein>
    <submittedName>
        <fullName evidence="3">DUF2062 domain-containing protein</fullName>
    </submittedName>
</protein>
<keyword evidence="1" id="KW-0472">Membrane</keyword>
<proteinExistence type="predicted"/>
<keyword evidence="4" id="KW-1185">Reference proteome</keyword>
<dbReference type="Pfam" id="PF09835">
    <property type="entry name" value="DUF2062"/>
    <property type="match status" value="1"/>
</dbReference>
<accession>A0A5D6VHK6</accession>
<feature type="transmembrane region" description="Helical" evidence="1">
    <location>
        <begin position="225"/>
        <end position="246"/>
    </location>
</feature>
<feature type="transmembrane region" description="Helical" evidence="1">
    <location>
        <begin position="129"/>
        <end position="151"/>
    </location>
</feature>
<dbReference type="InterPro" id="IPR018639">
    <property type="entry name" value="DUF2062"/>
</dbReference>
<keyword evidence="1" id="KW-1133">Transmembrane helix</keyword>
<reference evidence="3 4" key="1">
    <citation type="submission" date="2019-08" db="EMBL/GenBank/DDBJ databases">
        <authorList>
            <person name="Seo M.-J."/>
        </authorList>
    </citation>
    <scope>NUCLEOTIDE SEQUENCE [LARGE SCALE GENOMIC DNA]</scope>
    <source>
        <strain evidence="3 4">KIGAM108</strain>
    </source>
</reference>
<evidence type="ECO:0000313" key="3">
    <source>
        <dbReference type="EMBL" id="TYZ14592.1"/>
    </source>
</evidence>
<evidence type="ECO:0000259" key="2">
    <source>
        <dbReference type="Pfam" id="PF09835"/>
    </source>
</evidence>
<dbReference type="PANTHER" id="PTHR35102">
    <property type="entry name" value="E3 UBIQUITIN-PROTEIN LIGASE"/>
    <property type="match status" value="1"/>
</dbReference>
<dbReference type="AlphaFoldDB" id="A0A5D6VHK6"/>
<sequence>MMRIGGRANDVKNAVAAPRRNGSLAASSWAALRSSQKKSVQTLGRGWPGARTFAIGRSPTLWANGRGCIARRYAAPLHLPYLLSPDFVPQPLPPPDASAPSASPDGWLRRKVIQPALAILRQGLSPNQLALTVALGVSFGLVPLLGVTTLLSSFVALRLRLNVAAMLLVSHLMSPLQLLVMIPLLQWGGRLLSGGHAPQLTLSRLQYYFAHDWAGGLQLLWRAELGALLLWAGLSVPLGLFLYLGLQPVFKRLAARQPAAVSNAQQAEEEIRPE</sequence>
<dbReference type="EMBL" id="VTHL01000001">
    <property type="protein sequence ID" value="TYZ14592.1"/>
    <property type="molecule type" value="Genomic_DNA"/>
</dbReference>
<evidence type="ECO:0000256" key="1">
    <source>
        <dbReference type="SAM" id="Phobius"/>
    </source>
</evidence>
<comment type="caution">
    <text evidence="3">The sequence shown here is derived from an EMBL/GenBank/DDBJ whole genome shotgun (WGS) entry which is preliminary data.</text>
</comment>
<dbReference type="Proteomes" id="UP000322791">
    <property type="component" value="Unassembled WGS sequence"/>
</dbReference>
<keyword evidence="1" id="KW-0812">Transmembrane</keyword>
<organism evidence="3 4">
    <name type="scientific">Hymenobacter lutimineralis</name>
    <dbReference type="NCBI Taxonomy" id="2606448"/>
    <lineage>
        <taxon>Bacteria</taxon>
        <taxon>Pseudomonadati</taxon>
        <taxon>Bacteroidota</taxon>
        <taxon>Cytophagia</taxon>
        <taxon>Cytophagales</taxon>
        <taxon>Hymenobacteraceae</taxon>
        <taxon>Hymenobacter</taxon>
    </lineage>
</organism>
<dbReference type="PANTHER" id="PTHR35102:SF1">
    <property type="entry name" value="E3 UBIQUITIN-PROTEIN LIGASE"/>
    <property type="match status" value="1"/>
</dbReference>
<gene>
    <name evidence="3" type="ORF">FY528_02005</name>
</gene>
<feature type="domain" description="DUF2062" evidence="2">
    <location>
        <begin position="117"/>
        <end position="256"/>
    </location>
</feature>
<name>A0A5D6VHK6_9BACT</name>